<organism evidence="3 4">
    <name type="scientific">Brachionus plicatilis</name>
    <name type="common">Marine rotifer</name>
    <name type="synonym">Brachionus muelleri</name>
    <dbReference type="NCBI Taxonomy" id="10195"/>
    <lineage>
        <taxon>Eukaryota</taxon>
        <taxon>Metazoa</taxon>
        <taxon>Spiralia</taxon>
        <taxon>Gnathifera</taxon>
        <taxon>Rotifera</taxon>
        <taxon>Eurotatoria</taxon>
        <taxon>Monogononta</taxon>
        <taxon>Pseudotrocha</taxon>
        <taxon>Ploima</taxon>
        <taxon>Brachionidae</taxon>
        <taxon>Brachionus</taxon>
    </lineage>
</organism>
<feature type="compositionally biased region" description="Basic and acidic residues" evidence="2">
    <location>
        <begin position="336"/>
        <end position="371"/>
    </location>
</feature>
<reference evidence="3 4" key="1">
    <citation type="journal article" date="2018" name="Sci. Rep.">
        <title>Genomic signatures of local adaptation to the degree of environmental predictability in rotifers.</title>
        <authorList>
            <person name="Franch-Gras L."/>
            <person name="Hahn C."/>
            <person name="Garcia-Roger E.M."/>
            <person name="Carmona M.J."/>
            <person name="Serra M."/>
            <person name="Gomez A."/>
        </authorList>
    </citation>
    <scope>NUCLEOTIDE SEQUENCE [LARGE SCALE GENOMIC DNA]</scope>
    <source>
        <strain evidence="3">HYR1</strain>
    </source>
</reference>
<feature type="compositionally biased region" description="Polar residues" evidence="2">
    <location>
        <begin position="323"/>
        <end position="335"/>
    </location>
</feature>
<protein>
    <submittedName>
        <fullName evidence="3">FAM98A</fullName>
    </submittedName>
</protein>
<gene>
    <name evidence="3" type="ORF">BpHYR1_009759</name>
</gene>
<feature type="region of interest" description="Disordered" evidence="2">
    <location>
        <begin position="301"/>
        <end position="401"/>
    </location>
</feature>
<dbReference type="AlphaFoldDB" id="A0A3M7TA01"/>
<dbReference type="InterPro" id="IPR018797">
    <property type="entry name" value="FAM98"/>
</dbReference>
<dbReference type="OrthoDB" id="512356at2759"/>
<dbReference type="Proteomes" id="UP000276133">
    <property type="component" value="Unassembled WGS sequence"/>
</dbReference>
<evidence type="ECO:0000256" key="2">
    <source>
        <dbReference type="SAM" id="MobiDB-lite"/>
    </source>
</evidence>
<evidence type="ECO:0000256" key="1">
    <source>
        <dbReference type="ARBA" id="ARBA00007218"/>
    </source>
</evidence>
<dbReference type="GO" id="GO:0072669">
    <property type="term" value="C:tRNA-splicing ligase complex"/>
    <property type="evidence" value="ECO:0007669"/>
    <property type="project" value="TreeGrafter"/>
</dbReference>
<dbReference type="EMBL" id="REGN01000054">
    <property type="protein sequence ID" value="RNA44829.1"/>
    <property type="molecule type" value="Genomic_DNA"/>
</dbReference>
<comment type="caution">
    <text evidence="3">The sequence shown here is derived from an EMBL/GenBank/DDBJ whole genome shotgun (WGS) entry which is preliminary data.</text>
</comment>
<keyword evidence="4" id="KW-1185">Reference proteome</keyword>
<proteinExistence type="inferred from homology"/>
<evidence type="ECO:0000313" key="4">
    <source>
        <dbReference type="Proteomes" id="UP000276133"/>
    </source>
</evidence>
<comment type="similarity">
    <text evidence="1">Belongs to the FAM98 family.</text>
</comment>
<accession>A0A3M7TA01</accession>
<dbReference type="Pfam" id="PF10239">
    <property type="entry name" value="DUF2465"/>
    <property type="match status" value="1"/>
</dbReference>
<feature type="compositionally biased region" description="Gly residues" evidence="2">
    <location>
        <begin position="383"/>
        <end position="401"/>
    </location>
</feature>
<dbReference type="PANTHER" id="PTHR31353:SF1">
    <property type="entry name" value="PROTEIN FAM98B"/>
    <property type="match status" value="1"/>
</dbReference>
<dbReference type="STRING" id="10195.A0A3M7TA01"/>
<evidence type="ECO:0000313" key="3">
    <source>
        <dbReference type="EMBL" id="RNA44829.1"/>
    </source>
</evidence>
<name>A0A3M7TA01_BRAPC</name>
<dbReference type="PANTHER" id="PTHR31353">
    <property type="entry name" value="FAM98"/>
    <property type="match status" value="1"/>
</dbReference>
<sequence>MSQVELLLNTLIDIGYSEVFTENEETFSQIFDQNSIEYSKLVSHLTRELSKILKIDEFVNPIENESDLGSFSLEICAFLKEMDCPYSCLTQGSLDDRFKSRENKLKLIDFLISEYQSALLIAANKPETIQSTTNQFLNESEESKALKAILITLGFPKPPSTISAKEIWSKVEEKCSAVLAKLPKNYLGRPMVNFMLSDEQWAKLIEVNQALSDDFQMRRELLLTRLDVTIQSFKWADRLKKNNQEITNLYQKKRKDLSIRPSIKPFFVLAARDDLLLQEKTCSTRLMAKCELHKIIIPKVPDRGGRTGELQPPPPEMPAFMQRKSSAEPQGQRHQSGNDKRRYDNYSNKWKDQKKNFQPKGDFERFQDTDYHGGSGNSNTSYGGRGRGQRGGRGGGRNYHN</sequence>